<accession>A0A8H2VV17</accession>
<feature type="compositionally biased region" description="Low complexity" evidence="1">
    <location>
        <begin position="465"/>
        <end position="488"/>
    </location>
</feature>
<feature type="compositionally biased region" description="Polar residues" evidence="1">
    <location>
        <begin position="229"/>
        <end position="238"/>
    </location>
</feature>
<feature type="compositionally biased region" description="Basic and acidic residues" evidence="1">
    <location>
        <begin position="314"/>
        <end position="324"/>
    </location>
</feature>
<dbReference type="AlphaFoldDB" id="A0A8H2VV17"/>
<feature type="compositionally biased region" description="Low complexity" evidence="1">
    <location>
        <begin position="435"/>
        <end position="449"/>
    </location>
</feature>
<evidence type="ECO:0000313" key="2">
    <source>
        <dbReference type="EMBL" id="CAD6444741.1"/>
    </source>
</evidence>
<organism evidence="2 3">
    <name type="scientific">Sclerotinia trifoliorum</name>
    <dbReference type="NCBI Taxonomy" id="28548"/>
    <lineage>
        <taxon>Eukaryota</taxon>
        <taxon>Fungi</taxon>
        <taxon>Dikarya</taxon>
        <taxon>Ascomycota</taxon>
        <taxon>Pezizomycotina</taxon>
        <taxon>Leotiomycetes</taxon>
        <taxon>Helotiales</taxon>
        <taxon>Sclerotiniaceae</taxon>
        <taxon>Sclerotinia</taxon>
    </lineage>
</organism>
<feature type="compositionally biased region" description="Low complexity" evidence="1">
    <location>
        <begin position="515"/>
        <end position="526"/>
    </location>
</feature>
<dbReference type="Proteomes" id="UP000624404">
    <property type="component" value="Unassembled WGS sequence"/>
</dbReference>
<dbReference type="OrthoDB" id="3533983at2759"/>
<reference evidence="2" key="1">
    <citation type="submission" date="2020-10" db="EMBL/GenBank/DDBJ databases">
        <authorList>
            <person name="Kusch S."/>
        </authorList>
    </citation>
    <scope>NUCLEOTIDE SEQUENCE</scope>
    <source>
        <strain evidence="2">SwB9</strain>
    </source>
</reference>
<proteinExistence type="predicted"/>
<feature type="region of interest" description="Disordered" evidence="1">
    <location>
        <begin position="216"/>
        <end position="267"/>
    </location>
</feature>
<keyword evidence="3" id="KW-1185">Reference proteome</keyword>
<protein>
    <submittedName>
        <fullName evidence="2">15cc1169-8710-4bde-bdef-b73989f140bd</fullName>
    </submittedName>
</protein>
<feature type="compositionally biased region" description="Polar residues" evidence="1">
    <location>
        <begin position="414"/>
        <end position="428"/>
    </location>
</feature>
<evidence type="ECO:0000313" key="3">
    <source>
        <dbReference type="Proteomes" id="UP000624404"/>
    </source>
</evidence>
<feature type="compositionally biased region" description="Polar residues" evidence="1">
    <location>
        <begin position="396"/>
        <end position="405"/>
    </location>
</feature>
<feature type="compositionally biased region" description="Basic and acidic residues" evidence="1">
    <location>
        <begin position="242"/>
        <end position="256"/>
    </location>
</feature>
<feature type="compositionally biased region" description="Basic residues" evidence="1">
    <location>
        <begin position="494"/>
        <end position="503"/>
    </location>
</feature>
<sequence>MSIQQLNTFLRNQDEYSRRFWAAPLPMFFQYDYAESQQVFKNKYPSSELRSLGGLSSWEWFIDGNSLPNIRLRFYNQRLHDPVAPVLPPATTIDQCKMRPPPGLLGFVYAMSNTDLAALEQEQSLKGRQQLYLPIELQTKSANGTLTTKVILASVFMDMANTRDGFVDLTNEFTNLYWVTAIKRMLQTGMLMWYVKTIEMKLRGIEMSFEPFFINHKDNPVDDPRATRKQTSISSFASLKQRQQEEQQKEDQEKRRQTPKQPIITFSQKQKDAMLQQIFRHGNIPMEQASKLTEKQKNFVVGRYLRKRQLVIHERQKTEQEQQKRPPNPNVAIPAQQQQNEPHIQIPDQQQNPHTEAILNDVFRKQKKALREEESRYSSSMPPPTQPTQPARPARRSSQSGQLQGEAQKRNENTKSSPTQLNYPQKPNNLKKRAASNSMSSANGNGAQGAKRRNMGGGGKGEGRGSTSASTSASTSTTNANASESAAAPEPKRKYAGRGRPRKTPIVQPLPAVETSTGTGTGTRTGNSRHVKQAVGTGGKVRANVLVSSGDGLQDGCVGANGNLKGNNNMLNKTQLLPHVQQAARMVHYFQPKVGVDSAGDGRLQ</sequence>
<feature type="region of interest" description="Disordered" evidence="1">
    <location>
        <begin position="314"/>
        <end position="342"/>
    </location>
</feature>
<gene>
    <name evidence="2" type="ORF">SCLTRI_LOCUS4533</name>
</gene>
<dbReference type="EMBL" id="CAJHIA010000012">
    <property type="protein sequence ID" value="CAD6444741.1"/>
    <property type="molecule type" value="Genomic_DNA"/>
</dbReference>
<feature type="region of interest" description="Disordered" evidence="1">
    <location>
        <begin position="369"/>
        <end position="530"/>
    </location>
</feature>
<comment type="caution">
    <text evidence="2">The sequence shown here is derived from an EMBL/GenBank/DDBJ whole genome shotgun (WGS) entry which is preliminary data.</text>
</comment>
<evidence type="ECO:0000256" key="1">
    <source>
        <dbReference type="SAM" id="MobiDB-lite"/>
    </source>
</evidence>
<feature type="compositionally biased region" description="Basic and acidic residues" evidence="1">
    <location>
        <begin position="216"/>
        <end position="226"/>
    </location>
</feature>
<name>A0A8H2VV17_9HELO</name>